<evidence type="ECO:0000256" key="1">
    <source>
        <dbReference type="SAM" id="SignalP"/>
    </source>
</evidence>
<dbReference type="AlphaFoldDB" id="A0A1I0PR33"/>
<dbReference type="Proteomes" id="UP000199310">
    <property type="component" value="Unassembled WGS sequence"/>
</dbReference>
<organism evidence="2 3">
    <name type="scientific">Chitinophaga arvensicola</name>
    <dbReference type="NCBI Taxonomy" id="29529"/>
    <lineage>
        <taxon>Bacteria</taxon>
        <taxon>Pseudomonadati</taxon>
        <taxon>Bacteroidota</taxon>
        <taxon>Chitinophagia</taxon>
        <taxon>Chitinophagales</taxon>
        <taxon>Chitinophagaceae</taxon>
        <taxon>Chitinophaga</taxon>
    </lineage>
</organism>
<protein>
    <submittedName>
        <fullName evidence="2">Uncharacterized protein</fullName>
    </submittedName>
</protein>
<dbReference type="RefSeq" id="WP_089891181.1">
    <property type="nucleotide sequence ID" value="NZ_FOJG01000001.1"/>
</dbReference>
<feature type="signal peptide" evidence="1">
    <location>
        <begin position="1"/>
        <end position="17"/>
    </location>
</feature>
<accession>A0A1I0PR33</accession>
<dbReference type="EMBL" id="FOJG01000001">
    <property type="protein sequence ID" value="SEW16824.1"/>
    <property type="molecule type" value="Genomic_DNA"/>
</dbReference>
<reference evidence="3" key="1">
    <citation type="submission" date="2016-10" db="EMBL/GenBank/DDBJ databases">
        <authorList>
            <person name="Varghese N."/>
            <person name="Submissions S."/>
        </authorList>
    </citation>
    <scope>NUCLEOTIDE SEQUENCE [LARGE SCALE GENOMIC DNA]</scope>
    <source>
        <strain evidence="3">DSM 3695</strain>
    </source>
</reference>
<keyword evidence="3" id="KW-1185">Reference proteome</keyword>
<evidence type="ECO:0000313" key="2">
    <source>
        <dbReference type="EMBL" id="SEW16824.1"/>
    </source>
</evidence>
<gene>
    <name evidence="2" type="ORF">SAMN04488122_0924</name>
</gene>
<keyword evidence="1" id="KW-0732">Signal</keyword>
<dbReference type="STRING" id="29529.SAMN04488122_0924"/>
<evidence type="ECO:0000313" key="3">
    <source>
        <dbReference type="Proteomes" id="UP000199310"/>
    </source>
</evidence>
<feature type="chain" id="PRO_5011623466" evidence="1">
    <location>
        <begin position="18"/>
        <end position="241"/>
    </location>
</feature>
<proteinExistence type="predicted"/>
<sequence length="241" mass="27981">MKLLSLLLLFFCNTANAQQLLTPASPISQYLHQFPLSEDQSFNFSHTGCIILYNLVKDPMLLNEDSLQHESDKFDRLIRKVGGAAIADYLIYIMYIGQLSDRNLRVSGYKRGERRIAFLENFHPDTIMPSSSLLAVKLLKQLGPNKYVRHQDSTSIIFHIIRGNTARQYAQLHSKKDAIRFLRDYTQEKLYYYKFITICYQDQLHGTGWATTYPVSDLVEESFQEFYKKCDSDIRGLDRGK</sequence>
<name>A0A1I0PR33_9BACT</name>